<dbReference type="NCBIfam" id="TIGR02227">
    <property type="entry name" value="sigpep_I_bact"/>
    <property type="match status" value="1"/>
</dbReference>
<dbReference type="Gene3D" id="2.10.109.10">
    <property type="entry name" value="Umud Fragment, subunit A"/>
    <property type="match status" value="1"/>
</dbReference>
<feature type="domain" description="Peptidase S26" evidence="8">
    <location>
        <begin position="23"/>
        <end position="180"/>
    </location>
</feature>
<reference evidence="9 10" key="1">
    <citation type="submission" date="2016-09" db="EMBL/GenBank/DDBJ databases">
        <authorList>
            <person name="Capua I."/>
            <person name="De Benedictis P."/>
            <person name="Joannis T."/>
            <person name="Lombin L.H."/>
            <person name="Cattoli G."/>
        </authorList>
    </citation>
    <scope>NUCLEOTIDE SEQUENCE [LARGE SCALE GENOMIC DNA]</scope>
    <source>
        <strain evidence="9 10">GluBS11</strain>
    </source>
</reference>
<dbReference type="RefSeq" id="WP_091229716.1">
    <property type="nucleotide sequence ID" value="NZ_FMKA01000001.1"/>
</dbReference>
<evidence type="ECO:0000256" key="3">
    <source>
        <dbReference type="ARBA" id="ARBA00009370"/>
    </source>
</evidence>
<proteinExistence type="inferred from homology"/>
<gene>
    <name evidence="9" type="ORF">SAMN05421730_1001570</name>
</gene>
<accession>A0A1D3TPP1</accession>
<dbReference type="CDD" id="cd06530">
    <property type="entry name" value="S26_SPase_I"/>
    <property type="match status" value="1"/>
</dbReference>
<evidence type="ECO:0000256" key="6">
    <source>
        <dbReference type="PIRSR" id="PIRSR600223-1"/>
    </source>
</evidence>
<dbReference type="InterPro" id="IPR036286">
    <property type="entry name" value="LexA/Signal_pep-like_sf"/>
</dbReference>
<keyword evidence="5 7" id="KW-0378">Hydrolase</keyword>
<dbReference type="EC" id="3.4.21.89" evidence="4 7"/>
<feature type="active site" evidence="6">
    <location>
        <position position="52"/>
    </location>
</feature>
<evidence type="ECO:0000256" key="7">
    <source>
        <dbReference type="RuleBase" id="RU362042"/>
    </source>
</evidence>
<dbReference type="GO" id="GO:0004252">
    <property type="term" value="F:serine-type endopeptidase activity"/>
    <property type="evidence" value="ECO:0007669"/>
    <property type="project" value="InterPro"/>
</dbReference>
<dbReference type="PROSITE" id="PS00761">
    <property type="entry name" value="SPASE_I_3"/>
    <property type="match status" value="1"/>
</dbReference>
<comment type="catalytic activity">
    <reaction evidence="1 7">
        <text>Cleavage of hydrophobic, N-terminal signal or leader sequences from secreted and periplasmic proteins.</text>
        <dbReference type="EC" id="3.4.21.89"/>
    </reaction>
</comment>
<feature type="active site" evidence="6">
    <location>
        <position position="96"/>
    </location>
</feature>
<evidence type="ECO:0000313" key="10">
    <source>
        <dbReference type="Proteomes" id="UP000199315"/>
    </source>
</evidence>
<dbReference type="EMBL" id="FMKA01000001">
    <property type="protein sequence ID" value="SCP95441.1"/>
    <property type="molecule type" value="Genomic_DNA"/>
</dbReference>
<dbReference type="PRINTS" id="PR00727">
    <property type="entry name" value="LEADERPTASE"/>
</dbReference>
<evidence type="ECO:0000256" key="1">
    <source>
        <dbReference type="ARBA" id="ARBA00000677"/>
    </source>
</evidence>
<sequence>MGELRFYKKKKKINAGLLKSILGWVFDILVVILTAAVIVQFFGEKTSMIGPSMSPTLADGDKILINRMIYKFGTPKRFDIVVFKPNGNESSHFYVKRVIGLPGETVQIKDGEIYIDGEVLEEETEAEEILKPGTAEEPVRLEKNEYFVLGDNRNNSEDSRYANIGNVDIKDIRGKAWFRVAPYSDFGLLSR</sequence>
<dbReference type="GO" id="GO:0005886">
    <property type="term" value="C:plasma membrane"/>
    <property type="evidence" value="ECO:0007669"/>
    <property type="project" value="UniProtKB-SubCell"/>
</dbReference>
<dbReference type="GO" id="GO:0009003">
    <property type="term" value="F:signal peptidase activity"/>
    <property type="evidence" value="ECO:0007669"/>
    <property type="project" value="UniProtKB-EC"/>
</dbReference>
<dbReference type="PANTHER" id="PTHR43390:SF1">
    <property type="entry name" value="CHLOROPLAST PROCESSING PEPTIDASE"/>
    <property type="match status" value="1"/>
</dbReference>
<keyword evidence="7" id="KW-0645">Protease</keyword>
<keyword evidence="7" id="KW-0472">Membrane</keyword>
<evidence type="ECO:0000256" key="5">
    <source>
        <dbReference type="ARBA" id="ARBA00022801"/>
    </source>
</evidence>
<keyword evidence="10" id="KW-1185">Reference proteome</keyword>
<name>A0A1D3TPP1_9FIRM</name>
<keyword evidence="7" id="KW-0812">Transmembrane</keyword>
<dbReference type="InterPro" id="IPR019533">
    <property type="entry name" value="Peptidase_S26"/>
</dbReference>
<evidence type="ECO:0000256" key="2">
    <source>
        <dbReference type="ARBA" id="ARBA00004401"/>
    </source>
</evidence>
<dbReference type="SUPFAM" id="SSF51306">
    <property type="entry name" value="LexA/Signal peptidase"/>
    <property type="match status" value="1"/>
</dbReference>
<dbReference type="Pfam" id="PF10502">
    <property type="entry name" value="Peptidase_S26"/>
    <property type="match status" value="1"/>
</dbReference>
<evidence type="ECO:0000256" key="4">
    <source>
        <dbReference type="ARBA" id="ARBA00013208"/>
    </source>
</evidence>
<dbReference type="InterPro" id="IPR019757">
    <property type="entry name" value="Pept_S26A_signal_pept_1_Lys-AS"/>
</dbReference>
<dbReference type="GO" id="GO:0006465">
    <property type="term" value="P:signal peptide processing"/>
    <property type="evidence" value="ECO:0007669"/>
    <property type="project" value="InterPro"/>
</dbReference>
<comment type="subcellular location">
    <subcellularLocation>
        <location evidence="2">Cell membrane</location>
        <topology evidence="2">Single-pass type II membrane protein</topology>
    </subcellularLocation>
    <subcellularLocation>
        <location evidence="7">Membrane</location>
        <topology evidence="7">Single-pass type II membrane protein</topology>
    </subcellularLocation>
</comment>
<dbReference type="PROSITE" id="PS00760">
    <property type="entry name" value="SPASE_I_2"/>
    <property type="match status" value="1"/>
</dbReference>
<evidence type="ECO:0000259" key="8">
    <source>
        <dbReference type="Pfam" id="PF10502"/>
    </source>
</evidence>
<dbReference type="AlphaFoldDB" id="A0A1D3TPP1"/>
<dbReference type="InterPro" id="IPR000223">
    <property type="entry name" value="Pept_S26A_signal_pept_1"/>
</dbReference>
<organism evidence="9 10">
    <name type="scientific">Anaerobium acetethylicum</name>
    <dbReference type="NCBI Taxonomy" id="1619234"/>
    <lineage>
        <taxon>Bacteria</taxon>
        <taxon>Bacillati</taxon>
        <taxon>Bacillota</taxon>
        <taxon>Clostridia</taxon>
        <taxon>Lachnospirales</taxon>
        <taxon>Lachnospiraceae</taxon>
        <taxon>Anaerobium</taxon>
    </lineage>
</organism>
<feature type="transmembrane region" description="Helical" evidence="7">
    <location>
        <begin position="21"/>
        <end position="43"/>
    </location>
</feature>
<comment type="similarity">
    <text evidence="3 7">Belongs to the peptidase S26 family.</text>
</comment>
<evidence type="ECO:0000313" key="9">
    <source>
        <dbReference type="EMBL" id="SCP95441.1"/>
    </source>
</evidence>
<protein>
    <recommendedName>
        <fullName evidence="4 7">Signal peptidase I</fullName>
        <ecNumber evidence="4 7">3.4.21.89</ecNumber>
    </recommendedName>
</protein>
<dbReference type="InterPro" id="IPR019758">
    <property type="entry name" value="Pept_S26A_signal_pept_1_CS"/>
</dbReference>
<dbReference type="Proteomes" id="UP000199315">
    <property type="component" value="Unassembled WGS sequence"/>
</dbReference>
<dbReference type="STRING" id="1619234.SAMN05421730_1001570"/>
<keyword evidence="7" id="KW-1133">Transmembrane helix</keyword>
<dbReference type="OrthoDB" id="9802919at2"/>
<dbReference type="PANTHER" id="PTHR43390">
    <property type="entry name" value="SIGNAL PEPTIDASE I"/>
    <property type="match status" value="1"/>
</dbReference>